<dbReference type="InterPro" id="IPR007213">
    <property type="entry name" value="Ppm1/Ppm2/Tcmp"/>
</dbReference>
<sequence length="278" mass="30488">MYLLTESAATRGMTALPRTLFIALAARAEGHHMFPALDPHDGHAAQLLQASGAEVQTSPSDQPIVMNVLWRTQLIKQLGHAFFEHYPGSTGVNLGSGLTHYFQWLDNGTNRWIDVDLPEVIALRDNLLPAQSPRCQHKALDITTPGWWKRLGLHRHDAPLFLVCEGVLMYLQPAQVHSFLHEIGENAPEGSELVCDFISPMGVGQSALTDSPGHENATFTWGAHNGSELTSFHPRLELLSQHSASEAFGWGGSFAEMLWTPITGGPLYGLAQLRVSDD</sequence>
<evidence type="ECO:0000313" key="4">
    <source>
        <dbReference type="Proteomes" id="UP000647424"/>
    </source>
</evidence>
<dbReference type="GO" id="GO:0032259">
    <property type="term" value="P:methylation"/>
    <property type="evidence" value="ECO:0007669"/>
    <property type="project" value="UniProtKB-KW"/>
</dbReference>
<dbReference type="EMBL" id="JACYFT010000003">
    <property type="protein sequence ID" value="MBD8051616.1"/>
    <property type="molecule type" value="Genomic_DNA"/>
</dbReference>
<organism evidence="3 4">
    <name type="scientific">Limnohabitans radicicola</name>
    <dbReference type="NCBI Taxonomy" id="2771427"/>
    <lineage>
        <taxon>Bacteria</taxon>
        <taxon>Pseudomonadati</taxon>
        <taxon>Pseudomonadota</taxon>
        <taxon>Betaproteobacteria</taxon>
        <taxon>Burkholderiales</taxon>
        <taxon>Comamonadaceae</taxon>
        <taxon>Limnohabitans</taxon>
    </lineage>
</organism>
<dbReference type="RefSeq" id="WP_191820096.1">
    <property type="nucleotide sequence ID" value="NZ_JACYFT010000003.1"/>
</dbReference>
<dbReference type="PANTHER" id="PTHR43619:SF2">
    <property type="entry name" value="S-ADENOSYL-L-METHIONINE-DEPENDENT METHYLTRANSFERASES SUPERFAMILY PROTEIN"/>
    <property type="match status" value="1"/>
</dbReference>
<evidence type="ECO:0000313" key="3">
    <source>
        <dbReference type="EMBL" id="MBD8051616.1"/>
    </source>
</evidence>
<dbReference type="Proteomes" id="UP000647424">
    <property type="component" value="Unassembled WGS sequence"/>
</dbReference>
<keyword evidence="2" id="KW-0808">Transferase</keyword>
<comment type="caution">
    <text evidence="3">The sequence shown here is derived from an EMBL/GenBank/DDBJ whole genome shotgun (WGS) entry which is preliminary data.</text>
</comment>
<keyword evidence="1 3" id="KW-0489">Methyltransferase</keyword>
<reference evidence="3" key="1">
    <citation type="submission" date="2020-09" db="EMBL/GenBank/DDBJ databases">
        <title>Genome seq and assembly of Limnohabitants sp.</title>
        <authorList>
            <person name="Chhetri G."/>
        </authorList>
    </citation>
    <scope>NUCLEOTIDE SEQUENCE</scope>
    <source>
        <strain evidence="3">JUR4</strain>
    </source>
</reference>
<evidence type="ECO:0000256" key="1">
    <source>
        <dbReference type="ARBA" id="ARBA00022603"/>
    </source>
</evidence>
<dbReference type="GO" id="GO:0008168">
    <property type="term" value="F:methyltransferase activity"/>
    <property type="evidence" value="ECO:0007669"/>
    <property type="project" value="UniProtKB-KW"/>
</dbReference>
<name>A0A927FIJ2_9BURK</name>
<accession>A0A927FIJ2</accession>
<dbReference type="Pfam" id="PF04072">
    <property type="entry name" value="LCM"/>
    <property type="match status" value="1"/>
</dbReference>
<evidence type="ECO:0000256" key="2">
    <source>
        <dbReference type="ARBA" id="ARBA00022679"/>
    </source>
</evidence>
<gene>
    <name evidence="3" type="ORF">IC609_13805</name>
</gene>
<dbReference type="InterPro" id="IPR029063">
    <property type="entry name" value="SAM-dependent_MTases_sf"/>
</dbReference>
<dbReference type="PANTHER" id="PTHR43619">
    <property type="entry name" value="S-ADENOSYL-L-METHIONINE-DEPENDENT METHYLTRANSFERASE YKTD-RELATED"/>
    <property type="match status" value="1"/>
</dbReference>
<dbReference type="AlphaFoldDB" id="A0A927FIJ2"/>
<protein>
    <submittedName>
        <fullName evidence="3">Class I SAM-dependent methyltransferase</fullName>
    </submittedName>
</protein>
<dbReference type="SUPFAM" id="SSF53335">
    <property type="entry name" value="S-adenosyl-L-methionine-dependent methyltransferases"/>
    <property type="match status" value="1"/>
</dbReference>
<dbReference type="Gene3D" id="3.40.50.150">
    <property type="entry name" value="Vaccinia Virus protein VP39"/>
    <property type="match status" value="1"/>
</dbReference>
<proteinExistence type="predicted"/>
<keyword evidence="4" id="KW-1185">Reference proteome</keyword>